<protein>
    <submittedName>
        <fullName evidence="3">Heparinase</fullName>
    </submittedName>
</protein>
<comment type="caution">
    <text evidence="3">The sequence shown here is derived from an EMBL/GenBank/DDBJ whole genome shotgun (WGS) entry which is preliminary data.</text>
</comment>
<dbReference type="Pfam" id="PF07940">
    <property type="entry name" value="Hepar_II_III_C"/>
    <property type="match status" value="1"/>
</dbReference>
<dbReference type="InterPro" id="IPR012480">
    <property type="entry name" value="Hepar_II_III_C"/>
</dbReference>
<evidence type="ECO:0000256" key="1">
    <source>
        <dbReference type="ARBA" id="ARBA00004196"/>
    </source>
</evidence>
<dbReference type="EMBL" id="MKIM01000031">
    <property type="protein sequence ID" value="OLP42927.1"/>
    <property type="molecule type" value="Genomic_DNA"/>
</dbReference>
<dbReference type="STRING" id="1867956.BJF95_00660"/>
<dbReference type="OrthoDB" id="9787373at2"/>
<dbReference type="Proteomes" id="UP000186894">
    <property type="component" value="Unassembled WGS sequence"/>
</dbReference>
<dbReference type="Gene3D" id="2.70.98.70">
    <property type="match status" value="1"/>
</dbReference>
<reference evidence="3 4" key="1">
    <citation type="submission" date="2016-09" db="EMBL/GenBank/DDBJ databases">
        <title>Rhizobium oryziradicis sp. nov., isolated from the root of rice.</title>
        <authorList>
            <person name="Zhao J."/>
            <person name="Zhang X."/>
        </authorList>
    </citation>
    <scope>NUCLEOTIDE SEQUENCE [LARGE SCALE GENOMIC DNA]</scope>
    <source>
        <strain evidence="3 4">N19</strain>
    </source>
</reference>
<evidence type="ECO:0000313" key="4">
    <source>
        <dbReference type="Proteomes" id="UP000186894"/>
    </source>
</evidence>
<gene>
    <name evidence="3" type="ORF">BJF95_00660</name>
</gene>
<dbReference type="GO" id="GO:0030313">
    <property type="term" value="C:cell envelope"/>
    <property type="evidence" value="ECO:0007669"/>
    <property type="project" value="UniProtKB-SubCell"/>
</dbReference>
<name>A0A1Q8ZLX8_9HYPH</name>
<evidence type="ECO:0000259" key="2">
    <source>
        <dbReference type="Pfam" id="PF07940"/>
    </source>
</evidence>
<evidence type="ECO:0000313" key="3">
    <source>
        <dbReference type="EMBL" id="OLP42927.1"/>
    </source>
</evidence>
<comment type="subcellular location">
    <subcellularLocation>
        <location evidence="1">Cell envelope</location>
    </subcellularLocation>
</comment>
<organism evidence="3 4">
    <name type="scientific">Rhizobium oryziradicis</name>
    <dbReference type="NCBI Taxonomy" id="1867956"/>
    <lineage>
        <taxon>Bacteria</taxon>
        <taxon>Pseudomonadati</taxon>
        <taxon>Pseudomonadota</taxon>
        <taxon>Alphaproteobacteria</taxon>
        <taxon>Hyphomicrobiales</taxon>
        <taxon>Rhizobiaceae</taxon>
        <taxon>Rhizobium/Agrobacterium group</taxon>
        <taxon>Rhizobium</taxon>
    </lineage>
</organism>
<accession>A0A1Q8ZLX8</accession>
<keyword evidence="4" id="KW-1185">Reference proteome</keyword>
<sequence>MPQRQSQSLPSLYLRESWRRGRLAVKAAAPRLGRNATRLLVAPTDLRSIDPDIAGDIAEGRFPLAGRMLECGRASPFSMELPSVVFATELHSFSWLRHIRGHKTPETCAQARSIVNSWIKLFTKCEGIAWDAGVLSQRIIAWLSHSPIVLQDCEKGFYRRFLRSLTAQVAYGRSIVAHMPDGIDRLRLRIALAMASIAMPASASQISNAARLLDSELEQQFLPDGGHISRNPQAALEILLDLLPLRHTYVNLGHDGPVKLISTIDRMFPVLRFFSHSNGELALFNGATATPLDELASVMRFDESRGQPFKALPHSHYQRLAINDMVVLMDTGLPPEGEVSRTSHAGCLSFELSCGPQRFVVNAGAPRFAGARYGQMARATAAHSTLTIADQSSSRISPSRFLGPVILGGASKVDVARRAGDDDSDQVVARHDGYRQTFGVLHERGLRLNAAGNTLSGHDRILSGKGDVLSAMPKGGAVVRFHIHPSVRLLQEDPHTIRLEANGSKGFVFSCPEGYPVIAEDVFFAGISGIERSEQIEITMETPEIGWFFSKL</sequence>
<dbReference type="AlphaFoldDB" id="A0A1Q8ZLX8"/>
<dbReference type="RefSeq" id="WP_075641374.1">
    <property type="nucleotide sequence ID" value="NZ_MKIM01000031.1"/>
</dbReference>
<dbReference type="InterPro" id="IPR008929">
    <property type="entry name" value="Chondroitin_lyas"/>
</dbReference>
<proteinExistence type="predicted"/>
<dbReference type="GO" id="GO:0016829">
    <property type="term" value="F:lyase activity"/>
    <property type="evidence" value="ECO:0007669"/>
    <property type="project" value="InterPro"/>
</dbReference>
<feature type="domain" description="Heparinase II/III-like C-terminal" evidence="2">
    <location>
        <begin position="305"/>
        <end position="545"/>
    </location>
</feature>
<dbReference type="Gene3D" id="1.50.10.100">
    <property type="entry name" value="Chondroitin AC/alginate lyase"/>
    <property type="match status" value="1"/>
</dbReference>